<reference evidence="2" key="1">
    <citation type="journal article" date="2015" name="Nature">
        <title>Complex archaea that bridge the gap between prokaryotes and eukaryotes.</title>
        <authorList>
            <person name="Spang A."/>
            <person name="Saw J.H."/>
            <person name="Jorgensen S.L."/>
            <person name="Zaremba-Niedzwiedzka K."/>
            <person name="Martijn J."/>
            <person name="Lind A.E."/>
            <person name="van Eijk R."/>
            <person name="Schleper C."/>
            <person name="Guy L."/>
            <person name="Ettema T.J."/>
        </authorList>
    </citation>
    <scope>NUCLEOTIDE SEQUENCE</scope>
</reference>
<dbReference type="EMBL" id="LAZR01000014">
    <property type="protein sequence ID" value="KKO07020.1"/>
    <property type="molecule type" value="Genomic_DNA"/>
</dbReference>
<dbReference type="PANTHER" id="PTHR43283:SF3">
    <property type="entry name" value="BETA-LACTAMASE FAMILY PROTEIN (AFU_ORTHOLOGUE AFUA_5G07500)"/>
    <property type="match status" value="1"/>
</dbReference>
<feature type="domain" description="Beta-lactamase-related" evidence="1">
    <location>
        <begin position="60"/>
        <end position="436"/>
    </location>
</feature>
<dbReference type="InterPro" id="IPR001466">
    <property type="entry name" value="Beta-lactam-related"/>
</dbReference>
<protein>
    <recommendedName>
        <fullName evidence="1">Beta-lactamase-related domain-containing protein</fullName>
    </recommendedName>
</protein>
<proteinExistence type="predicted"/>
<evidence type="ECO:0000313" key="2">
    <source>
        <dbReference type="EMBL" id="KKO07020.1"/>
    </source>
</evidence>
<sequence>MTSQRMTSPRKQRHPTFRLPAMLAISLLLATTFGHADTSWPTTADGAEAAGFSVATIDRLDAAMEKIVADNDVAGMVWLLAKDGQIATYDSAGFASIEDQRVMTKDTLFRIYSMTKPITGVALMMLHEQGLWDFDDPVSKHIPEFADLEVVLNYDEAGNIELGPVTRQPTMRELLNHSAGFGYGLSGNDPVNDAFRELEVLASPDLNALISRVSNIPLMYQPGDEWVYSVAVDIQGYIVEKLSGQPFGEFLAEHLYAPLGMTDTAFYVSEADRERFADVYRWDSEQGKLMRNPPRPDRPSYLDADRLESGGGGLVSTTHDYARFLQMLVNGGELDGQRILSPESVETMRTNSLRDGLLLRGGDNRPGQAGQGFGVDFAVIFDPEAARSKQGEGTYYWSGAAGTWFWIDPVYDMFWIGMIQSQGGNRPGAANMRQIAIDIIYDELNN</sequence>
<evidence type="ECO:0000259" key="1">
    <source>
        <dbReference type="Pfam" id="PF00144"/>
    </source>
</evidence>
<dbReference type="InterPro" id="IPR012338">
    <property type="entry name" value="Beta-lactam/transpept-like"/>
</dbReference>
<dbReference type="SUPFAM" id="SSF56601">
    <property type="entry name" value="beta-lactamase/transpeptidase-like"/>
    <property type="match status" value="1"/>
</dbReference>
<name>A0A0F9VSH4_9ZZZZ</name>
<accession>A0A0F9VSH4</accession>
<gene>
    <name evidence="2" type="ORF">LCGC14_0062060</name>
</gene>
<dbReference type="PANTHER" id="PTHR43283">
    <property type="entry name" value="BETA-LACTAMASE-RELATED"/>
    <property type="match status" value="1"/>
</dbReference>
<organism evidence="2">
    <name type="scientific">marine sediment metagenome</name>
    <dbReference type="NCBI Taxonomy" id="412755"/>
    <lineage>
        <taxon>unclassified sequences</taxon>
        <taxon>metagenomes</taxon>
        <taxon>ecological metagenomes</taxon>
    </lineage>
</organism>
<comment type="caution">
    <text evidence="2">The sequence shown here is derived from an EMBL/GenBank/DDBJ whole genome shotgun (WGS) entry which is preliminary data.</text>
</comment>
<dbReference type="AlphaFoldDB" id="A0A0F9VSH4"/>
<dbReference type="Pfam" id="PF00144">
    <property type="entry name" value="Beta-lactamase"/>
    <property type="match status" value="1"/>
</dbReference>
<dbReference type="Gene3D" id="3.40.710.10">
    <property type="entry name" value="DD-peptidase/beta-lactamase superfamily"/>
    <property type="match status" value="1"/>
</dbReference>
<dbReference type="InterPro" id="IPR050789">
    <property type="entry name" value="Diverse_Enzym_Activities"/>
</dbReference>